<keyword evidence="6" id="KW-0539">Nucleus</keyword>
<feature type="compositionally biased region" description="Polar residues" evidence="7">
    <location>
        <begin position="657"/>
        <end position="668"/>
    </location>
</feature>
<dbReference type="GO" id="GO:0008270">
    <property type="term" value="F:zinc ion binding"/>
    <property type="evidence" value="ECO:0007669"/>
    <property type="project" value="InterPro"/>
</dbReference>
<dbReference type="Pfam" id="PF04082">
    <property type="entry name" value="Fungal_trans"/>
    <property type="match status" value="1"/>
</dbReference>
<dbReference type="PANTHER" id="PTHR31001:SF40">
    <property type="entry name" value="ZN(II)2CYS6 TRANSCRIPTION FACTOR (EUROFUNG)"/>
    <property type="match status" value="1"/>
</dbReference>
<keyword evidence="3" id="KW-0805">Transcription regulation</keyword>
<protein>
    <recommendedName>
        <fullName evidence="8">Xylanolytic transcriptional activator regulatory domain-containing protein</fullName>
    </recommendedName>
</protein>
<feature type="compositionally biased region" description="Polar residues" evidence="7">
    <location>
        <begin position="141"/>
        <end position="154"/>
    </location>
</feature>
<accession>A0A1L9VZG2</accession>
<comment type="subcellular location">
    <subcellularLocation>
        <location evidence="1">Nucleus</location>
    </subcellularLocation>
</comment>
<evidence type="ECO:0000256" key="4">
    <source>
        <dbReference type="ARBA" id="ARBA00023125"/>
    </source>
</evidence>
<evidence type="ECO:0000256" key="7">
    <source>
        <dbReference type="SAM" id="MobiDB-lite"/>
    </source>
</evidence>
<proteinExistence type="predicted"/>
<dbReference type="SMART" id="SM00906">
    <property type="entry name" value="Fungal_trans"/>
    <property type="match status" value="1"/>
</dbReference>
<dbReference type="CDD" id="cd00067">
    <property type="entry name" value="GAL4"/>
    <property type="match status" value="1"/>
</dbReference>
<dbReference type="Gene3D" id="4.10.240.10">
    <property type="entry name" value="Zn(2)-C6 fungal-type DNA-binding domain"/>
    <property type="match status" value="1"/>
</dbReference>
<dbReference type="PANTHER" id="PTHR31001">
    <property type="entry name" value="UNCHARACTERIZED TRANSCRIPTIONAL REGULATORY PROTEIN"/>
    <property type="match status" value="1"/>
</dbReference>
<dbReference type="STRING" id="1160497.A0A1L9VZG2"/>
<keyword evidence="4" id="KW-0238">DNA-binding</keyword>
<evidence type="ECO:0000256" key="5">
    <source>
        <dbReference type="ARBA" id="ARBA00023163"/>
    </source>
</evidence>
<keyword evidence="5" id="KW-0804">Transcription</keyword>
<dbReference type="OrthoDB" id="424974at2759"/>
<gene>
    <name evidence="9" type="ORF">ASPGLDRAFT_41266</name>
</gene>
<dbReference type="CDD" id="cd12148">
    <property type="entry name" value="fungal_TF_MHR"/>
    <property type="match status" value="1"/>
</dbReference>
<name>A0A1L9VZG2_ASPGL</name>
<evidence type="ECO:0000259" key="8">
    <source>
        <dbReference type="SMART" id="SM00906"/>
    </source>
</evidence>
<feature type="region of interest" description="Disordered" evidence="7">
    <location>
        <begin position="42"/>
        <end position="90"/>
    </location>
</feature>
<dbReference type="GO" id="GO:0000981">
    <property type="term" value="F:DNA-binding transcription factor activity, RNA polymerase II-specific"/>
    <property type="evidence" value="ECO:0007669"/>
    <property type="project" value="InterPro"/>
</dbReference>
<dbReference type="RefSeq" id="XP_022405968.1">
    <property type="nucleotide sequence ID" value="XM_022545373.1"/>
</dbReference>
<feature type="compositionally biased region" description="Basic and acidic residues" evidence="7">
    <location>
        <begin position="42"/>
        <end position="58"/>
    </location>
</feature>
<dbReference type="InterPro" id="IPR050613">
    <property type="entry name" value="Sec_Metabolite_Reg"/>
</dbReference>
<evidence type="ECO:0000256" key="6">
    <source>
        <dbReference type="ARBA" id="ARBA00023242"/>
    </source>
</evidence>
<dbReference type="GO" id="GO:0006351">
    <property type="term" value="P:DNA-templated transcription"/>
    <property type="evidence" value="ECO:0007669"/>
    <property type="project" value="InterPro"/>
</dbReference>
<feature type="domain" description="Xylanolytic transcriptional activator regulatory" evidence="8">
    <location>
        <begin position="319"/>
        <end position="392"/>
    </location>
</feature>
<evidence type="ECO:0000313" key="9">
    <source>
        <dbReference type="EMBL" id="OJJ89306.1"/>
    </source>
</evidence>
<feature type="region of interest" description="Disordered" evidence="7">
    <location>
        <begin position="632"/>
        <end position="697"/>
    </location>
</feature>
<sequence length="801" mass="90440">MRCDRTDPCQNCRASQQECVYISSANEDAQFRQRLTELKEAQDAIDDTLRGGVYDRPKPPTGGSQQKRARQPEQIPTDDTDSSADDGYLEPTPLAVQDAAYTDEADDDVEDLGFRIGRMRMGERVGGFYRPKIADEILASLQQSPRKSSQSIPSPMTPGTIEELLQPGPYFTAPSINLLFSEVSSREDLMQYLPPRSIADGLLNWYWDAVHRVARVVHRPSFAQRYETLWETIETGYQPPPSLAAIVYSILFSASVAMSEEQVFELCQCSRQELKDSLQLGTELALGRAHLLRASKTETIQAFVAYLLPMCLNEISRAHSTLTGMLIRLAECIGLHRDPAEFGFSPADCQTRRLVWYQICYLDLKTSIVQGPRPFIQRHGYTTKLPLDVASLQSANNQPTWNDMILSMIRFECQEMQRQNIEFRTKLDLKKLTLTNVVSKLGAFRTEMDAKYGLYLNVASPTPMQRMASLTLKMFDGLLYVNTLSRYMTSVTYRIPDRLRQVVLIKGTEALEASVELEIAKDLQKWVWWSSSWQGYHSAFLLLFEVFNFPLRREASRIWKCLEFIFSDALVHFPPVEQKEGPLNIQKLIAYRDGKARFLLTLIAEHARAYQKAKGVKMPVLFKDSMIVVTPHKDGDDSDPRMPLNYAHEEPEGGAGSSNATGIPSSITPGRAGKQSEITQPPSKMSSEGRAGPPYEFLRTTDNTAIHSSEFSPWVQVEEGEFDGDGNLMRNTSPHAYSRNLAPNEGSSATYGETITQPKDVDPQMLEIDWTLWDRIFPPQMNDGHLDISDDGFWNIGDDLV</sequence>
<evidence type="ECO:0000256" key="1">
    <source>
        <dbReference type="ARBA" id="ARBA00004123"/>
    </source>
</evidence>
<dbReference type="InterPro" id="IPR007219">
    <property type="entry name" value="XnlR_reg_dom"/>
</dbReference>
<dbReference type="VEuPathDB" id="FungiDB:ASPGLDRAFT_41266"/>
<evidence type="ECO:0000313" key="10">
    <source>
        <dbReference type="Proteomes" id="UP000184300"/>
    </source>
</evidence>
<organism evidence="9 10">
    <name type="scientific">Aspergillus glaucus CBS 516.65</name>
    <dbReference type="NCBI Taxonomy" id="1160497"/>
    <lineage>
        <taxon>Eukaryota</taxon>
        <taxon>Fungi</taxon>
        <taxon>Dikarya</taxon>
        <taxon>Ascomycota</taxon>
        <taxon>Pezizomycotina</taxon>
        <taxon>Eurotiomycetes</taxon>
        <taxon>Eurotiomycetidae</taxon>
        <taxon>Eurotiales</taxon>
        <taxon>Aspergillaceae</taxon>
        <taxon>Aspergillus</taxon>
        <taxon>Aspergillus subgen. Aspergillus</taxon>
    </lineage>
</organism>
<feature type="compositionally biased region" description="Polar residues" evidence="7">
    <location>
        <begin position="676"/>
        <end position="686"/>
    </location>
</feature>
<dbReference type="InterPro" id="IPR036864">
    <property type="entry name" value="Zn2-C6_fun-type_DNA-bd_sf"/>
</dbReference>
<feature type="compositionally biased region" description="Acidic residues" evidence="7">
    <location>
        <begin position="76"/>
        <end position="88"/>
    </location>
</feature>
<evidence type="ECO:0000256" key="2">
    <source>
        <dbReference type="ARBA" id="ARBA00022723"/>
    </source>
</evidence>
<feature type="region of interest" description="Disordered" evidence="7">
    <location>
        <begin position="141"/>
        <end position="160"/>
    </location>
</feature>
<dbReference type="GeneID" id="34461634"/>
<evidence type="ECO:0000256" key="3">
    <source>
        <dbReference type="ARBA" id="ARBA00023015"/>
    </source>
</evidence>
<keyword evidence="10" id="KW-1185">Reference proteome</keyword>
<dbReference type="EMBL" id="KV878888">
    <property type="protein sequence ID" value="OJJ89306.1"/>
    <property type="molecule type" value="Genomic_DNA"/>
</dbReference>
<dbReference type="Proteomes" id="UP000184300">
    <property type="component" value="Unassembled WGS sequence"/>
</dbReference>
<reference evidence="10" key="1">
    <citation type="journal article" date="2017" name="Genome Biol.">
        <title>Comparative genomics reveals high biological diversity and specific adaptations in the industrially and medically important fungal genus Aspergillus.</title>
        <authorList>
            <person name="de Vries R.P."/>
            <person name="Riley R."/>
            <person name="Wiebenga A."/>
            <person name="Aguilar-Osorio G."/>
            <person name="Amillis S."/>
            <person name="Uchima C.A."/>
            <person name="Anderluh G."/>
            <person name="Asadollahi M."/>
            <person name="Askin M."/>
            <person name="Barry K."/>
            <person name="Battaglia E."/>
            <person name="Bayram O."/>
            <person name="Benocci T."/>
            <person name="Braus-Stromeyer S.A."/>
            <person name="Caldana C."/>
            <person name="Canovas D."/>
            <person name="Cerqueira G.C."/>
            <person name="Chen F."/>
            <person name="Chen W."/>
            <person name="Choi C."/>
            <person name="Clum A."/>
            <person name="Dos Santos R.A."/>
            <person name="Damasio A.R."/>
            <person name="Diallinas G."/>
            <person name="Emri T."/>
            <person name="Fekete E."/>
            <person name="Flipphi M."/>
            <person name="Freyberg S."/>
            <person name="Gallo A."/>
            <person name="Gournas C."/>
            <person name="Habgood R."/>
            <person name="Hainaut M."/>
            <person name="Harispe M.L."/>
            <person name="Henrissat B."/>
            <person name="Hilden K.S."/>
            <person name="Hope R."/>
            <person name="Hossain A."/>
            <person name="Karabika E."/>
            <person name="Karaffa L."/>
            <person name="Karanyi Z."/>
            <person name="Krasevec N."/>
            <person name="Kuo A."/>
            <person name="Kusch H."/>
            <person name="LaButti K."/>
            <person name="Lagendijk E.L."/>
            <person name="Lapidus A."/>
            <person name="Levasseur A."/>
            <person name="Lindquist E."/>
            <person name="Lipzen A."/>
            <person name="Logrieco A.F."/>
            <person name="MacCabe A."/>
            <person name="Maekelae M.R."/>
            <person name="Malavazi I."/>
            <person name="Melin P."/>
            <person name="Meyer V."/>
            <person name="Mielnichuk N."/>
            <person name="Miskei M."/>
            <person name="Molnar A.P."/>
            <person name="Mule G."/>
            <person name="Ngan C.Y."/>
            <person name="Orejas M."/>
            <person name="Orosz E."/>
            <person name="Ouedraogo J.P."/>
            <person name="Overkamp K.M."/>
            <person name="Park H.-S."/>
            <person name="Perrone G."/>
            <person name="Piumi F."/>
            <person name="Punt P.J."/>
            <person name="Ram A.F."/>
            <person name="Ramon A."/>
            <person name="Rauscher S."/>
            <person name="Record E."/>
            <person name="Riano-Pachon D.M."/>
            <person name="Robert V."/>
            <person name="Roehrig J."/>
            <person name="Ruller R."/>
            <person name="Salamov A."/>
            <person name="Salih N.S."/>
            <person name="Samson R.A."/>
            <person name="Sandor E."/>
            <person name="Sanguinetti M."/>
            <person name="Schuetze T."/>
            <person name="Sepcic K."/>
            <person name="Shelest E."/>
            <person name="Sherlock G."/>
            <person name="Sophianopoulou V."/>
            <person name="Squina F.M."/>
            <person name="Sun H."/>
            <person name="Susca A."/>
            <person name="Todd R.B."/>
            <person name="Tsang A."/>
            <person name="Unkles S.E."/>
            <person name="van de Wiele N."/>
            <person name="van Rossen-Uffink D."/>
            <person name="Oliveira J.V."/>
            <person name="Vesth T.C."/>
            <person name="Visser J."/>
            <person name="Yu J.-H."/>
            <person name="Zhou M."/>
            <person name="Andersen M.R."/>
            <person name="Archer D.B."/>
            <person name="Baker S.E."/>
            <person name="Benoit I."/>
            <person name="Brakhage A.A."/>
            <person name="Braus G.H."/>
            <person name="Fischer R."/>
            <person name="Frisvad J.C."/>
            <person name="Goldman G.H."/>
            <person name="Houbraken J."/>
            <person name="Oakley B."/>
            <person name="Pocsi I."/>
            <person name="Scazzocchio C."/>
            <person name="Seiboth B."/>
            <person name="vanKuyk P.A."/>
            <person name="Wortman J."/>
            <person name="Dyer P.S."/>
            <person name="Grigoriev I.V."/>
        </authorList>
    </citation>
    <scope>NUCLEOTIDE SEQUENCE [LARGE SCALE GENOMIC DNA]</scope>
    <source>
        <strain evidence="10">CBS 516.65</strain>
    </source>
</reference>
<keyword evidence="2" id="KW-0479">Metal-binding</keyword>
<dbReference type="AlphaFoldDB" id="A0A1L9VZG2"/>
<dbReference type="InterPro" id="IPR001138">
    <property type="entry name" value="Zn2Cys6_DnaBD"/>
</dbReference>
<dbReference type="GO" id="GO:0005634">
    <property type="term" value="C:nucleus"/>
    <property type="evidence" value="ECO:0007669"/>
    <property type="project" value="UniProtKB-SubCell"/>
</dbReference>
<dbReference type="GO" id="GO:0003677">
    <property type="term" value="F:DNA binding"/>
    <property type="evidence" value="ECO:0007669"/>
    <property type="project" value="UniProtKB-KW"/>
</dbReference>